<reference evidence="1 2" key="1">
    <citation type="submission" date="2019-01" db="EMBL/GenBank/DDBJ databases">
        <title>Egibacter rhizosphaerae EGI 80759T.</title>
        <authorList>
            <person name="Chen D.-D."/>
            <person name="Tian Y."/>
            <person name="Jiao J.-Y."/>
            <person name="Zhang X.-T."/>
            <person name="Zhang Y.-G."/>
            <person name="Zhang Y."/>
            <person name="Xiao M."/>
            <person name="Shu W.-S."/>
            <person name="Li W.-J."/>
        </authorList>
    </citation>
    <scope>NUCLEOTIDE SEQUENCE [LARGE SCALE GENOMIC DNA]</scope>
    <source>
        <strain evidence="1 2">EGI 80759</strain>
    </source>
</reference>
<evidence type="ECO:0000313" key="1">
    <source>
        <dbReference type="EMBL" id="QBI18511.1"/>
    </source>
</evidence>
<dbReference type="RefSeq" id="WP_131153509.1">
    <property type="nucleotide sequence ID" value="NZ_CP036402.1"/>
</dbReference>
<dbReference type="EMBL" id="CP036402">
    <property type="protein sequence ID" value="QBI18511.1"/>
    <property type="molecule type" value="Genomic_DNA"/>
</dbReference>
<organism evidence="1 2">
    <name type="scientific">Egibacter rhizosphaerae</name>
    <dbReference type="NCBI Taxonomy" id="1670831"/>
    <lineage>
        <taxon>Bacteria</taxon>
        <taxon>Bacillati</taxon>
        <taxon>Actinomycetota</taxon>
        <taxon>Nitriliruptoria</taxon>
        <taxon>Egibacterales</taxon>
        <taxon>Egibacteraceae</taxon>
        <taxon>Egibacter</taxon>
    </lineage>
</organism>
<dbReference type="OrthoDB" id="4869113at2"/>
<dbReference type="KEGG" id="erz:ER308_02285"/>
<name>A0A411YBB1_9ACTN</name>
<evidence type="ECO:0000313" key="2">
    <source>
        <dbReference type="Proteomes" id="UP000291469"/>
    </source>
</evidence>
<dbReference type="Proteomes" id="UP000291469">
    <property type="component" value="Chromosome"/>
</dbReference>
<evidence type="ECO:0008006" key="3">
    <source>
        <dbReference type="Google" id="ProtNLM"/>
    </source>
</evidence>
<proteinExistence type="predicted"/>
<accession>A0A411YBB1</accession>
<protein>
    <recommendedName>
        <fullName evidence="3">Ribbon-helix-helix protein, CopG family</fullName>
    </recommendedName>
</protein>
<gene>
    <name evidence="1" type="ORF">ER308_02285</name>
</gene>
<dbReference type="AlphaFoldDB" id="A0A411YBB1"/>
<keyword evidence="2" id="KW-1185">Reference proteome</keyword>
<sequence>MSDTTTVRIDRATHEEVRRLAQERGITVSEAVARGVRLLRQERMGQQLTEPLTDVEREWLDADLR</sequence>